<organism evidence="2 3">
    <name type="scientific">Campylobacter felis</name>
    <dbReference type="NCBI Taxonomy" id="2974565"/>
    <lineage>
        <taxon>Bacteria</taxon>
        <taxon>Pseudomonadati</taxon>
        <taxon>Campylobacterota</taxon>
        <taxon>Epsilonproteobacteria</taxon>
        <taxon>Campylobacterales</taxon>
        <taxon>Campylobacteraceae</taxon>
        <taxon>Campylobacter</taxon>
    </lineage>
</organism>
<dbReference type="InterPro" id="IPR025272">
    <property type="entry name" value="SocA_Panacea"/>
</dbReference>
<keyword evidence="3" id="KW-1185">Reference proteome</keyword>
<dbReference type="Proteomes" id="UP001176223">
    <property type="component" value="Unassembled WGS sequence"/>
</dbReference>
<gene>
    <name evidence="2" type="ORF">NYG95_08590</name>
</gene>
<dbReference type="EMBL" id="JANURU010000026">
    <property type="protein sequence ID" value="MDL0147656.1"/>
    <property type="molecule type" value="Genomic_DNA"/>
</dbReference>
<name>A0ABT7I5Y5_9BACT</name>
<feature type="domain" description="Antitoxin SocA-like Panacea" evidence="1">
    <location>
        <begin position="27"/>
        <end position="74"/>
    </location>
</feature>
<evidence type="ECO:0000259" key="1">
    <source>
        <dbReference type="Pfam" id="PF13274"/>
    </source>
</evidence>
<comment type="caution">
    <text evidence="2">The sequence shown here is derived from an EMBL/GenBank/DDBJ whole genome shotgun (WGS) entry which is preliminary data.</text>
</comment>
<proteinExistence type="predicted"/>
<evidence type="ECO:0000313" key="2">
    <source>
        <dbReference type="EMBL" id="MDL0147656.1"/>
    </source>
</evidence>
<evidence type="ECO:0000313" key="3">
    <source>
        <dbReference type="Proteomes" id="UP001176223"/>
    </source>
</evidence>
<protein>
    <submittedName>
        <fullName evidence="2">Panacea domain-containing protein</fullName>
    </submittedName>
</protein>
<dbReference type="Pfam" id="PF13274">
    <property type="entry name" value="SocA_Panacea"/>
    <property type="match status" value="1"/>
</dbReference>
<accession>A0ABT7I5Y5</accession>
<reference evidence="2" key="1">
    <citation type="submission" date="2022-08" db="EMBL/GenBank/DDBJ databases">
        <authorList>
            <person name="Wang H."/>
        </authorList>
    </citation>
    <scope>NUCLEOTIDE SEQUENCE</scope>
    <source>
        <strain evidence="2">XJK33-1</strain>
    </source>
</reference>
<dbReference type="RefSeq" id="WP_270977990.1">
    <property type="nucleotide sequence ID" value="NZ_JANURU010000026.1"/>
</dbReference>
<reference evidence="2" key="2">
    <citation type="journal article" date="2023" name="Microorganisms">
        <title>Isolation and Genomic Characteristics of Cat-Borne Campylobacter felis sp. nov. and Sheep-Borne Campylobacter ovis sp. nov.</title>
        <authorList>
            <person name="Wang H."/>
            <person name="Li Y."/>
            <person name="Gu Y."/>
            <person name="Zhou G."/>
            <person name="Chen X."/>
            <person name="Zhang X."/>
            <person name="Shao Z."/>
            <person name="Zhang J."/>
            <person name="Zhang M."/>
        </authorList>
    </citation>
    <scope>NUCLEOTIDE SEQUENCE</scope>
    <source>
        <strain evidence="2">XJK33-1</strain>
    </source>
</reference>
<sequence length="97" mass="11666">MTKLEKIINYIIYSFRDEPLKLGKLKLAKILWFSDRAFMYKYSEALTDLEYIKMQYGPLPKNTKKYLKSLKQKELYIFINQMLMAMMTKSKFAFIAL</sequence>